<comment type="caution">
    <text evidence="2">The sequence shown here is derived from an EMBL/GenBank/DDBJ whole genome shotgun (WGS) entry which is preliminary data.</text>
</comment>
<protein>
    <submittedName>
        <fullName evidence="2">Uncharacterized protein</fullName>
    </submittedName>
</protein>
<feature type="non-terminal residue" evidence="2">
    <location>
        <position position="1"/>
    </location>
</feature>
<reference evidence="3" key="2">
    <citation type="submission" date="2024-04" db="EMBL/GenBank/DDBJ databases">
        <authorList>
            <person name="Chen Y."/>
            <person name="Shah S."/>
            <person name="Dougan E. K."/>
            <person name="Thang M."/>
            <person name="Chan C."/>
        </authorList>
    </citation>
    <scope>NUCLEOTIDE SEQUENCE [LARGE SCALE GENOMIC DNA]</scope>
</reference>
<organism evidence="2">
    <name type="scientific">Cladocopium goreaui</name>
    <dbReference type="NCBI Taxonomy" id="2562237"/>
    <lineage>
        <taxon>Eukaryota</taxon>
        <taxon>Sar</taxon>
        <taxon>Alveolata</taxon>
        <taxon>Dinophyceae</taxon>
        <taxon>Suessiales</taxon>
        <taxon>Symbiodiniaceae</taxon>
        <taxon>Cladocopium</taxon>
    </lineage>
</organism>
<name>A0A9P1CZ22_9DINO</name>
<feature type="compositionally biased region" description="Polar residues" evidence="1">
    <location>
        <begin position="15"/>
        <end position="34"/>
    </location>
</feature>
<feature type="region of interest" description="Disordered" evidence="1">
    <location>
        <begin position="623"/>
        <end position="650"/>
    </location>
</feature>
<evidence type="ECO:0000313" key="3">
    <source>
        <dbReference type="EMBL" id="CAL1152296.1"/>
    </source>
</evidence>
<feature type="region of interest" description="Disordered" evidence="1">
    <location>
        <begin position="1"/>
        <end position="34"/>
    </location>
</feature>
<evidence type="ECO:0000256" key="1">
    <source>
        <dbReference type="SAM" id="MobiDB-lite"/>
    </source>
</evidence>
<keyword evidence="4" id="KW-1185">Reference proteome</keyword>
<reference evidence="2" key="1">
    <citation type="submission" date="2022-10" db="EMBL/GenBank/DDBJ databases">
        <authorList>
            <person name="Chen Y."/>
            <person name="Dougan E. K."/>
            <person name="Chan C."/>
            <person name="Rhodes N."/>
            <person name="Thang M."/>
        </authorList>
    </citation>
    <scope>NUCLEOTIDE SEQUENCE</scope>
</reference>
<accession>A0A9P1CZ22</accession>
<gene>
    <name evidence="2" type="ORF">C1SCF055_LOCUS25183</name>
</gene>
<dbReference type="Proteomes" id="UP001152797">
    <property type="component" value="Unassembled WGS sequence"/>
</dbReference>
<dbReference type="EMBL" id="CAMXCT010002558">
    <property type="protein sequence ID" value="CAI3998921.1"/>
    <property type="molecule type" value="Genomic_DNA"/>
</dbReference>
<evidence type="ECO:0000313" key="2">
    <source>
        <dbReference type="EMBL" id="CAI3998921.1"/>
    </source>
</evidence>
<sequence>AQNYGAPALEPPWQGSETAPVQQQPTSAGSDNAEQYLTELVAALETSDQPITADVQKVIDKTKQPPATAKSVTQAFQKLEKKRKQLLSAQQDQEEAPEEISDDNMDDPAPERLATAAEIQEGISSMLQTLETGRVRPTEIDEEVCQGRQLEQHPLILQWTHSILEEENFMNELKASITALDLQYEVDPMCGTQGDRPTSCKASNACDKLNRHPSFAQTVELYVGLEHELIYQKWPCRTGQAVLLSPVFQPHHLISTDEVSWMAAPVRREDRLQPALHRDQDRLIDNDDIAINPHDQIAPEHADEVQIFPEEDSSMSSEAEDAAQVSDWHTTVLFALDFIEVPLRLDWNDYEGFHEKVARHGFSILLILNNRRPTVDNLWNAAEEEEELTLMQGSTLNPNAPAFQPHNYPTSCLSEDFRDIYEAWNSRAVSWEGEARSTSFDTWMVDHRRQQLHCERPRRVRLYDQIERWEEAIKRAWTDQLHEDAPYEIHLVQPYPPDMDQNIAGHIIMIQNPHEVLVTNLTTVYDYDLGIGRPTLQVAGTTHEHIRMNHIVEGIGRAQQCLSSEPTQHCEVWYANQIMTGTTPIPGRSGTSILVHLRAQQPRGPVLIQLAVSLTNTRERLTQGQVAHTPGPRGQDENQSPSAHHLESGDEQTFATEIIALDGTMQLPSYLEVSQPPDTRVVQEELRKWGHRVQAWDCHPHNKFLCIPEQKVEDAETPEVNPMEPLIDLSQVEALQSECALITDFQVSDLHHFFESAQDCLCHHFELDELPEYVREALKVLDEFDLAQGHDDHKMVALQLQWRASTTVQIKRANAVNTQLTDFKHPKLKLELRAYCPPAWHVDVEQQANSMIEHIHQAIQATPQQIAPAAKKPYVTAEVWELRIKKLRCRQQLKHIRRQLAREILFGSFLGWKRKGSSPHADANYAYGTMLRCAQVKHMMGFCRFRSQMRQALRQSKQAFYRILREITLGGIPTDELLCHVFHKLPPFFVVEKEVSPQKPYLGPTWMDDLCLCLQHETGAGLERALGQQCGSRQLRVNHYGPNAAGYFTVICEHQTKKILLVKSYRHLGGRLHHTGDQASEVAQKLAVGHNAFNQHRRLLYHNQDVTDTKKAELFTSLVLSKTMYGSDSWIANDSRTMKKFEAAILRLYRRLKRLRPDAEMSDIEVLLTTGLPSPVVLLRRNRLRYLAVLFRCGVPDLWHLLGEDVAWVQEDAVEFGIALKDVQNIFQQLCQADTWNFLRQQLKVQRRQAVGRDARGDWKTTSLKEYPPAFCRAIAAAIRSVFDDCDISDESTSVPSDFIELCKSMQATEYGDYIGHDFAG</sequence>
<feature type="compositionally biased region" description="Acidic residues" evidence="1">
    <location>
        <begin position="92"/>
        <end position="108"/>
    </location>
</feature>
<feature type="region of interest" description="Disordered" evidence="1">
    <location>
        <begin position="83"/>
        <end position="109"/>
    </location>
</feature>
<dbReference type="EMBL" id="CAMXCT020002558">
    <property type="protein sequence ID" value="CAL1152296.1"/>
    <property type="molecule type" value="Genomic_DNA"/>
</dbReference>
<proteinExistence type="predicted"/>
<dbReference type="EMBL" id="CAMXCT030002558">
    <property type="protein sequence ID" value="CAL4786233.1"/>
    <property type="molecule type" value="Genomic_DNA"/>
</dbReference>
<evidence type="ECO:0000313" key="4">
    <source>
        <dbReference type="Proteomes" id="UP001152797"/>
    </source>
</evidence>